<dbReference type="SUPFAM" id="SSF101898">
    <property type="entry name" value="NHL repeat"/>
    <property type="match status" value="1"/>
</dbReference>
<evidence type="ECO:0000313" key="6">
    <source>
        <dbReference type="Proteomes" id="UP001078443"/>
    </source>
</evidence>
<dbReference type="Proteomes" id="UP001078443">
    <property type="component" value="Unassembled WGS sequence"/>
</dbReference>
<evidence type="ECO:0000256" key="3">
    <source>
        <dbReference type="SAM" id="SignalP"/>
    </source>
</evidence>
<feature type="repeat" description="NHL" evidence="2">
    <location>
        <begin position="288"/>
        <end position="329"/>
    </location>
</feature>
<evidence type="ECO:0000256" key="2">
    <source>
        <dbReference type="PROSITE-ProRule" id="PRU00504"/>
    </source>
</evidence>
<sequence length="378" mass="41580">MGRKKIVFIASIILLCSVILLARQASNSKNINKISFKESTNTKYEIFSGSGKMGDKDGKVLEAEFLFNYGMALDKEKNLLIADSYNNKIRKISKDTVTTLAGYSDKKDNFKLPLGEYIDGDISKAKFDKPRDLAVDGKKNVYISDSGNNVIRKIMNGNIYTFAGTGKKGYKDGNAKEAEFNLPSGIAIDKNGDVYVADILNHVIRKISKKGQVSTLSGIKSKYGGYKDGDLKEAMFNEPSDIVVGNDGAIYIADSGNQRIRKISKGRVTTIAGSENQYIQGTNYIKGGFQDGQKGSAKFNFPKGICLDEKENIYVADTFNHSIRVIKKDGTISTLLGDGKAGVYSEARLNQPTSLIYMDGYLYVSDNKNNIISRLKID</sequence>
<gene>
    <name evidence="5" type="ORF">OW763_07380</name>
</gene>
<dbReference type="InterPro" id="IPR056822">
    <property type="entry name" value="TEN_NHL"/>
</dbReference>
<feature type="signal peptide" evidence="3">
    <location>
        <begin position="1"/>
        <end position="22"/>
    </location>
</feature>
<keyword evidence="6" id="KW-1185">Reference proteome</keyword>
<protein>
    <recommendedName>
        <fullName evidence="4">Teneurin NHL domain-containing protein</fullName>
    </recommendedName>
</protein>
<reference evidence="5" key="1">
    <citation type="submission" date="2022-12" db="EMBL/GenBank/DDBJ databases">
        <authorList>
            <person name="Wang J."/>
        </authorList>
    </citation>
    <scope>NUCLEOTIDE SEQUENCE</scope>
    <source>
        <strain evidence="5">HY-45-18</strain>
    </source>
</reference>
<name>A0ABT4D1J3_9CLOT</name>
<dbReference type="Pfam" id="PF25021">
    <property type="entry name" value="TEN_NHL"/>
    <property type="match status" value="1"/>
</dbReference>
<evidence type="ECO:0000256" key="1">
    <source>
        <dbReference type="ARBA" id="ARBA00022737"/>
    </source>
</evidence>
<feature type="domain" description="Teneurin NHL" evidence="4">
    <location>
        <begin position="172"/>
        <end position="220"/>
    </location>
</feature>
<dbReference type="PROSITE" id="PS51125">
    <property type="entry name" value="NHL"/>
    <property type="match status" value="3"/>
</dbReference>
<dbReference type="InterPro" id="IPR001258">
    <property type="entry name" value="NHL_repeat"/>
</dbReference>
<dbReference type="PANTHER" id="PTHR13833:SF71">
    <property type="entry name" value="NHL DOMAIN-CONTAINING PROTEIN"/>
    <property type="match status" value="1"/>
</dbReference>
<feature type="repeat" description="NHL" evidence="2">
    <location>
        <begin position="179"/>
        <end position="210"/>
    </location>
</feature>
<organism evidence="5 6">
    <name type="scientific">Clostridium aestuarii</name>
    <dbReference type="NCBI Taxonomy" id="338193"/>
    <lineage>
        <taxon>Bacteria</taxon>
        <taxon>Bacillati</taxon>
        <taxon>Bacillota</taxon>
        <taxon>Clostridia</taxon>
        <taxon>Eubacteriales</taxon>
        <taxon>Clostridiaceae</taxon>
        <taxon>Clostridium</taxon>
    </lineage>
</organism>
<accession>A0ABT4D1J3</accession>
<evidence type="ECO:0000313" key="5">
    <source>
        <dbReference type="EMBL" id="MCY6484175.1"/>
    </source>
</evidence>
<dbReference type="Pfam" id="PF01436">
    <property type="entry name" value="NHL"/>
    <property type="match status" value="2"/>
</dbReference>
<keyword evidence="1" id="KW-0677">Repeat</keyword>
<dbReference type="EMBL" id="JAPQER010000002">
    <property type="protein sequence ID" value="MCY6484175.1"/>
    <property type="molecule type" value="Genomic_DNA"/>
</dbReference>
<proteinExistence type="predicted"/>
<dbReference type="PANTHER" id="PTHR13833">
    <property type="match status" value="1"/>
</dbReference>
<comment type="caution">
    <text evidence="5">The sequence shown here is derived from an EMBL/GenBank/DDBJ whole genome shotgun (WGS) entry which is preliminary data.</text>
</comment>
<dbReference type="Gene3D" id="2.120.10.30">
    <property type="entry name" value="TolB, C-terminal domain"/>
    <property type="match status" value="3"/>
</dbReference>
<keyword evidence="3" id="KW-0732">Signal</keyword>
<dbReference type="InterPro" id="IPR011042">
    <property type="entry name" value="6-blade_b-propeller_TolB-like"/>
</dbReference>
<dbReference type="RefSeq" id="WP_268040448.1">
    <property type="nucleotide sequence ID" value="NZ_JAPQER010000002.1"/>
</dbReference>
<evidence type="ECO:0000259" key="4">
    <source>
        <dbReference type="Pfam" id="PF25021"/>
    </source>
</evidence>
<feature type="chain" id="PRO_5045092749" description="Teneurin NHL domain-containing protein" evidence="3">
    <location>
        <begin position="23"/>
        <end position="378"/>
    </location>
</feature>
<feature type="repeat" description="NHL" evidence="2">
    <location>
        <begin position="236"/>
        <end position="266"/>
    </location>
</feature>